<evidence type="ECO:0000313" key="1">
    <source>
        <dbReference type="EMBL" id="MPC16433.1"/>
    </source>
</evidence>
<accession>A0A5B7D5R0</accession>
<dbReference type="AlphaFoldDB" id="A0A5B7D5R0"/>
<dbReference type="EMBL" id="VSRR010000506">
    <property type="protein sequence ID" value="MPC16433.1"/>
    <property type="molecule type" value="Genomic_DNA"/>
</dbReference>
<evidence type="ECO:0000313" key="2">
    <source>
        <dbReference type="Proteomes" id="UP000324222"/>
    </source>
</evidence>
<reference evidence="1 2" key="1">
    <citation type="submission" date="2019-05" db="EMBL/GenBank/DDBJ databases">
        <title>Another draft genome of Portunus trituberculatus and its Hox gene families provides insights of decapod evolution.</title>
        <authorList>
            <person name="Jeong J.-H."/>
            <person name="Song I."/>
            <person name="Kim S."/>
            <person name="Choi T."/>
            <person name="Kim D."/>
            <person name="Ryu S."/>
            <person name="Kim W."/>
        </authorList>
    </citation>
    <scope>NUCLEOTIDE SEQUENCE [LARGE SCALE GENOMIC DNA]</scope>
    <source>
        <tissue evidence="1">Muscle</tissue>
    </source>
</reference>
<protein>
    <submittedName>
        <fullName evidence="1">Uncharacterized protein</fullName>
    </submittedName>
</protein>
<keyword evidence="2" id="KW-1185">Reference proteome</keyword>
<sequence length="60" mass="7274">MRLRMFVRPLPGVYTHCYWLRWSRRGTGSRARRRQVICRRKQNAFALRMRQLSCPLIAVP</sequence>
<comment type="caution">
    <text evidence="1">The sequence shown here is derived from an EMBL/GenBank/DDBJ whole genome shotgun (WGS) entry which is preliminary data.</text>
</comment>
<name>A0A5B7D5R0_PORTR</name>
<gene>
    <name evidence="1" type="ORF">E2C01_009256</name>
</gene>
<dbReference type="Proteomes" id="UP000324222">
    <property type="component" value="Unassembled WGS sequence"/>
</dbReference>
<organism evidence="1 2">
    <name type="scientific">Portunus trituberculatus</name>
    <name type="common">Swimming crab</name>
    <name type="synonym">Neptunus trituberculatus</name>
    <dbReference type="NCBI Taxonomy" id="210409"/>
    <lineage>
        <taxon>Eukaryota</taxon>
        <taxon>Metazoa</taxon>
        <taxon>Ecdysozoa</taxon>
        <taxon>Arthropoda</taxon>
        <taxon>Crustacea</taxon>
        <taxon>Multicrustacea</taxon>
        <taxon>Malacostraca</taxon>
        <taxon>Eumalacostraca</taxon>
        <taxon>Eucarida</taxon>
        <taxon>Decapoda</taxon>
        <taxon>Pleocyemata</taxon>
        <taxon>Brachyura</taxon>
        <taxon>Eubrachyura</taxon>
        <taxon>Portunoidea</taxon>
        <taxon>Portunidae</taxon>
        <taxon>Portuninae</taxon>
        <taxon>Portunus</taxon>
    </lineage>
</organism>
<proteinExistence type="predicted"/>